<reference evidence="1" key="1">
    <citation type="submission" date="2018-05" db="EMBL/GenBank/DDBJ databases">
        <authorList>
            <person name="Lanie J.A."/>
            <person name="Ng W.-L."/>
            <person name="Kazmierczak K.M."/>
            <person name="Andrzejewski T.M."/>
            <person name="Davidsen T.M."/>
            <person name="Wayne K.J."/>
            <person name="Tettelin H."/>
            <person name="Glass J.I."/>
            <person name="Rusch D."/>
            <person name="Podicherti R."/>
            <person name="Tsui H.-C.T."/>
            <person name="Winkler M.E."/>
        </authorList>
    </citation>
    <scope>NUCLEOTIDE SEQUENCE</scope>
</reference>
<dbReference type="AlphaFoldDB" id="A0A381SYM6"/>
<dbReference type="EMBL" id="UINC01003703">
    <property type="protein sequence ID" value="SVA08559.1"/>
    <property type="molecule type" value="Genomic_DNA"/>
</dbReference>
<sequence>MPKRAIIFMLIVCAPVWITPEVHGQMRTQPVAELDGQVGLGLMLRKLNIVGSFMMMTAHPDDENNAILAMLSHGQGIRTALVSATRGDGGQNEIGAELFDALAVLRTEELLAAHRFDGAEQYFTRAVDFGYSFSIEETFEKWGQEEILGDFVRMIRVLRPDVIVGLRPTGAGGGQHHQASALLAREAFRAAADATRFSDQLQDGLRPWQARKFYFNVSSPFQARLGPPQGDDIVAVDTGGYDSLLGRTYAQIGSEARSMHKCQGMPQVLEVLGQSNKAYYRLAESTVDHQTASGDFFSGIDTSILKLRQYAGFNPPAELTIQLTSIETHAANALQVFESEGLEATRQPIRSGLSAVRKLRDQLSLMNLSDEAQYEIGFRLAQKEAQFERALLLAYEIKLEALADDGVVTAGQLVQVSTFVANRGNVDISARGVTFNGFDNSGVGCGPDVVDAESVYSCDSQLRIPADAASTTPYFERLPDVARYVFESDVPFGAAFEPSPFSVRFSIEFDSEQIDVTLPIQHRYEENIFSGERRMELHVVPQLAVKISPDIVIVPLRGEPRDREMRVSVTNLGTGGIEGKVALQAPPGWIVTPPSAQVTFTRQDEEWIARFVVTPAADVKPGEFEMLASVQTADATFGEDVQVVEYPHIQRRHLVGIAEARLKVIDVRVAPDLNVGYVMGAGDQMPVAIEQLGAKLDRLDADTLAWGDLYSYDVIITGVRAYELNRHLTAYNDRLIEYVKGGGTVIVQYNKLGFNAVQYGPYPAQISRNRVTDEHAPVEVLVPEHSVFTTPNQITENTWNGWIQERGLYFLGDRDPEYVDLVQIEDSFKFNDGPKRGALVEARVGAGRWMYVGLGLWRQLPAGTTGAYQLLANLISLGKTPVH</sequence>
<evidence type="ECO:0000313" key="1">
    <source>
        <dbReference type="EMBL" id="SVA08559.1"/>
    </source>
</evidence>
<accession>A0A381SYM6</accession>
<name>A0A381SYM6_9ZZZZ</name>
<dbReference type="Pfam" id="PF02585">
    <property type="entry name" value="PIG-L"/>
    <property type="match status" value="1"/>
</dbReference>
<dbReference type="SUPFAM" id="SSF52317">
    <property type="entry name" value="Class I glutamine amidotransferase-like"/>
    <property type="match status" value="1"/>
</dbReference>
<protein>
    <recommendedName>
        <fullName evidence="2">Alpha-galactosidase NEW3 domain-containing protein</fullName>
    </recommendedName>
</protein>
<dbReference type="InterPro" id="IPR029062">
    <property type="entry name" value="Class_I_gatase-like"/>
</dbReference>
<dbReference type="SUPFAM" id="SSF102588">
    <property type="entry name" value="LmbE-like"/>
    <property type="match status" value="1"/>
</dbReference>
<organism evidence="1">
    <name type="scientific">marine metagenome</name>
    <dbReference type="NCBI Taxonomy" id="408172"/>
    <lineage>
        <taxon>unclassified sequences</taxon>
        <taxon>metagenomes</taxon>
        <taxon>ecological metagenomes</taxon>
    </lineage>
</organism>
<dbReference type="InterPro" id="IPR024078">
    <property type="entry name" value="LmbE-like_dom_sf"/>
</dbReference>
<gene>
    <name evidence="1" type="ORF">METZ01_LOCUS61413</name>
</gene>
<dbReference type="Gene3D" id="3.40.50.10320">
    <property type="entry name" value="LmbE-like"/>
    <property type="match status" value="1"/>
</dbReference>
<proteinExistence type="predicted"/>
<evidence type="ECO:0008006" key="2">
    <source>
        <dbReference type="Google" id="ProtNLM"/>
    </source>
</evidence>
<dbReference type="InterPro" id="IPR003737">
    <property type="entry name" value="GlcNAc_PI_deacetylase-related"/>
</dbReference>